<dbReference type="Proteomes" id="UP000287651">
    <property type="component" value="Unassembled WGS sequence"/>
</dbReference>
<name>A0A427AFH8_ENSVE</name>
<protein>
    <submittedName>
        <fullName evidence="1">Uncharacterized protein</fullName>
    </submittedName>
</protein>
<evidence type="ECO:0000313" key="2">
    <source>
        <dbReference type="Proteomes" id="UP000287651"/>
    </source>
</evidence>
<accession>A0A427AFH8</accession>
<evidence type="ECO:0000313" key="1">
    <source>
        <dbReference type="EMBL" id="RRT74997.1"/>
    </source>
</evidence>
<proteinExistence type="predicted"/>
<organism evidence="1 2">
    <name type="scientific">Ensete ventricosum</name>
    <name type="common">Abyssinian banana</name>
    <name type="synonym">Musa ensete</name>
    <dbReference type="NCBI Taxonomy" id="4639"/>
    <lineage>
        <taxon>Eukaryota</taxon>
        <taxon>Viridiplantae</taxon>
        <taxon>Streptophyta</taxon>
        <taxon>Embryophyta</taxon>
        <taxon>Tracheophyta</taxon>
        <taxon>Spermatophyta</taxon>
        <taxon>Magnoliopsida</taxon>
        <taxon>Liliopsida</taxon>
        <taxon>Zingiberales</taxon>
        <taxon>Musaceae</taxon>
        <taxon>Ensete</taxon>
    </lineage>
</organism>
<dbReference type="EMBL" id="AMZH03002613">
    <property type="protein sequence ID" value="RRT74997.1"/>
    <property type="molecule type" value="Genomic_DNA"/>
</dbReference>
<dbReference type="AlphaFoldDB" id="A0A427AFH8"/>
<sequence>MVGIFDLSRLKGDLELVGFVRVFLHNGSCVAFHPDVLSPGCGAPDYDIDLLDWPLGWVSGPPDIAPEVRTLSRVCAPVIGFLHGKPEAHRDGLNPIFLEQTRIPRAGGVFSHYSFDLRTSF</sequence>
<comment type="caution">
    <text evidence="1">The sequence shown here is derived from an EMBL/GenBank/DDBJ whole genome shotgun (WGS) entry which is preliminary data.</text>
</comment>
<reference evidence="1 2" key="1">
    <citation type="journal article" date="2014" name="Agronomy (Basel)">
        <title>A Draft Genome Sequence for Ensete ventricosum, the Drought-Tolerant Tree Against Hunger.</title>
        <authorList>
            <person name="Harrison J."/>
            <person name="Moore K.A."/>
            <person name="Paszkiewicz K."/>
            <person name="Jones T."/>
            <person name="Grant M."/>
            <person name="Ambacheew D."/>
            <person name="Muzemil S."/>
            <person name="Studholme D.J."/>
        </authorList>
    </citation>
    <scope>NUCLEOTIDE SEQUENCE [LARGE SCALE GENOMIC DNA]</scope>
</reference>
<gene>
    <name evidence="1" type="ORF">B296_00005939</name>
</gene>